<comment type="caution">
    <text evidence="8">The sequence shown here is derived from an EMBL/GenBank/DDBJ whole genome shotgun (WGS) entry which is preliminary data.</text>
</comment>
<reference evidence="7 10" key="1">
    <citation type="submission" date="2011-08" db="EMBL/GenBank/DDBJ databases">
        <title>The Genome Sequence of Eubacteriaceae bacterium ACC19a.</title>
        <authorList>
            <consortium name="The Broad Institute Genome Sequencing Platform"/>
            <person name="Earl A."/>
            <person name="Ward D."/>
            <person name="Feldgarden M."/>
            <person name="Gevers D."/>
            <person name="Sizova M."/>
            <person name="Hazen A."/>
            <person name="Epstein S."/>
            <person name="Young S.K."/>
            <person name="Zeng Q."/>
            <person name="Gargeya S."/>
            <person name="Fitzgerald M."/>
            <person name="Haas B."/>
            <person name="Abouelleil A."/>
            <person name="Alvarado L."/>
            <person name="Arachchi H.M."/>
            <person name="Berlin A."/>
            <person name="Brown A."/>
            <person name="Chapman S.B."/>
            <person name="Chen Z."/>
            <person name="Dunbar C."/>
            <person name="Freedman E."/>
            <person name="Gearin G."/>
            <person name="Gellesch M."/>
            <person name="Goldberg J."/>
            <person name="Griggs A."/>
            <person name="Gujja S."/>
            <person name="Heiman D."/>
            <person name="Howarth C."/>
            <person name="Larson L."/>
            <person name="Lui A."/>
            <person name="MacDonald P.J.P."/>
            <person name="Montmayeur A."/>
            <person name="Murphy C."/>
            <person name="Neiman D."/>
            <person name="Pearson M."/>
            <person name="Priest M."/>
            <person name="Roberts A."/>
            <person name="Saif S."/>
            <person name="Shea T."/>
            <person name="Shenoy N."/>
            <person name="Sisk P."/>
            <person name="Stolte C."/>
            <person name="Sykes S."/>
            <person name="Wortman J."/>
            <person name="Nusbaum C."/>
            <person name="Birren B."/>
        </authorList>
    </citation>
    <scope>NUCLEOTIDE SEQUENCE [LARGE SCALE GENOMIC DNA]</scope>
    <source>
        <strain evidence="7 10">ACC19a</strain>
    </source>
</reference>
<dbReference type="Proteomes" id="UP000006437">
    <property type="component" value="Unassembled WGS sequence"/>
</dbReference>
<dbReference type="GO" id="GO:0005886">
    <property type="term" value="C:plasma membrane"/>
    <property type="evidence" value="ECO:0007669"/>
    <property type="project" value="TreeGrafter"/>
</dbReference>
<accession>G9X051</accession>
<reference evidence="8 9" key="2">
    <citation type="submission" date="2011-08" db="EMBL/GenBank/DDBJ databases">
        <title>The Genome Sequence of Eubacteriaceae bacterium CM5.</title>
        <authorList>
            <consortium name="The Broad Institute Genome Sequencing Platform"/>
            <person name="Earl A."/>
            <person name="Ward D."/>
            <person name="Feldgarden M."/>
            <person name="Gevers D."/>
            <person name="Sizova M."/>
            <person name="Hazen A."/>
            <person name="Epstein S."/>
            <person name="Young S.K."/>
            <person name="Zeng Q."/>
            <person name="Gargeya S."/>
            <person name="Fitzgerald M."/>
            <person name="Haas B."/>
            <person name="Abouelleil A."/>
            <person name="Alvarado L."/>
            <person name="Arachchi H.M."/>
            <person name="Berlin A."/>
            <person name="Brown A."/>
            <person name="Chapman S.B."/>
            <person name="Chen Z."/>
            <person name="Dunbar C."/>
            <person name="Freedman E."/>
            <person name="Gearin G."/>
            <person name="Gellesch M."/>
            <person name="Goldberg J."/>
            <person name="Griggs A."/>
            <person name="Gujja S."/>
            <person name="Heiman D."/>
            <person name="Howarth C."/>
            <person name="Larson L."/>
            <person name="Lui A."/>
            <person name="MacDonald P.J.P."/>
            <person name="Montmayeur A."/>
            <person name="Murphy C."/>
            <person name="Neiman D."/>
            <person name="Pearson M."/>
            <person name="Priest M."/>
            <person name="Roberts A."/>
            <person name="Saif S."/>
            <person name="Shea T."/>
            <person name="Shenoy N."/>
            <person name="Sisk P."/>
            <person name="Stolte C."/>
            <person name="Sykes S."/>
            <person name="Wortman J."/>
            <person name="Nusbaum C."/>
            <person name="Birren B."/>
        </authorList>
    </citation>
    <scope>NUCLEOTIDE SEQUENCE [LARGE SCALE GENOMIC DNA]</scope>
    <source>
        <strain evidence="8 9">CM5</strain>
    </source>
</reference>
<evidence type="ECO:0000313" key="8">
    <source>
        <dbReference type="EMBL" id="EHL19017.1"/>
    </source>
</evidence>
<dbReference type="AlphaFoldDB" id="G9XDG0"/>
<dbReference type="EMBL" id="AFZE01000011">
    <property type="protein sequence ID" value="EHL15556.1"/>
    <property type="molecule type" value="Genomic_DNA"/>
</dbReference>
<feature type="transmembrane region" description="Helical" evidence="6">
    <location>
        <begin position="274"/>
        <end position="291"/>
    </location>
</feature>
<dbReference type="GO" id="GO:0051301">
    <property type="term" value="P:cell division"/>
    <property type="evidence" value="ECO:0007669"/>
    <property type="project" value="InterPro"/>
</dbReference>
<evidence type="ECO:0000256" key="2">
    <source>
        <dbReference type="ARBA" id="ARBA00022692"/>
    </source>
</evidence>
<feature type="transmembrane region" description="Helical" evidence="6">
    <location>
        <begin position="341"/>
        <end position="362"/>
    </location>
</feature>
<dbReference type="PANTHER" id="PTHR30474:SF1">
    <property type="entry name" value="PEPTIDOGLYCAN GLYCOSYLTRANSFERASE MRDB"/>
    <property type="match status" value="1"/>
</dbReference>
<evidence type="ECO:0000313" key="10">
    <source>
        <dbReference type="Proteomes" id="UP000006437"/>
    </source>
</evidence>
<feature type="transmembrane region" description="Helical" evidence="6">
    <location>
        <begin position="106"/>
        <end position="125"/>
    </location>
</feature>
<accession>G9XDG0</accession>
<comment type="subcellular location">
    <subcellularLocation>
        <location evidence="1">Membrane</location>
        <topology evidence="1">Multi-pass membrane protein</topology>
    </subcellularLocation>
</comment>
<dbReference type="RefSeq" id="WP_009526031.1">
    <property type="nucleotide sequence ID" value="NZ_JBQMYE010000030.1"/>
</dbReference>
<evidence type="ECO:0000313" key="9">
    <source>
        <dbReference type="Proteomes" id="UP000003379"/>
    </source>
</evidence>
<organism evidence="8 9">
    <name type="scientific">Peptoanaerobacter stomatis</name>
    <dbReference type="NCBI Taxonomy" id="796937"/>
    <lineage>
        <taxon>Bacteria</taxon>
        <taxon>Bacillati</taxon>
        <taxon>Bacillota</taxon>
        <taxon>Clostridia</taxon>
        <taxon>Peptostreptococcales</taxon>
        <taxon>Filifactoraceae</taxon>
        <taxon>Peptoanaerobacter</taxon>
    </lineage>
</organism>
<feature type="transmembrane region" description="Helical" evidence="6">
    <location>
        <begin position="137"/>
        <end position="154"/>
    </location>
</feature>
<evidence type="ECO:0000256" key="5">
    <source>
        <dbReference type="ARBA" id="ARBA00023136"/>
    </source>
</evidence>
<dbReference type="HOGENOM" id="CLU_029243_2_1_9"/>
<feature type="transmembrane region" description="Helical" evidence="6">
    <location>
        <begin position="303"/>
        <end position="321"/>
    </location>
</feature>
<feature type="transmembrane region" description="Helical" evidence="6">
    <location>
        <begin position="184"/>
        <end position="201"/>
    </location>
</feature>
<dbReference type="Proteomes" id="UP000003379">
    <property type="component" value="Unassembled WGS sequence"/>
</dbReference>
<feature type="transmembrane region" description="Helical" evidence="6">
    <location>
        <begin position="12"/>
        <end position="30"/>
    </location>
</feature>
<protein>
    <recommendedName>
        <fullName evidence="11">Rod shape-determining protein RodA</fullName>
    </recommendedName>
</protein>
<dbReference type="InterPro" id="IPR001182">
    <property type="entry name" value="FtsW/RodA"/>
</dbReference>
<dbReference type="EMBL" id="AFZG01000032">
    <property type="protein sequence ID" value="EHL19017.1"/>
    <property type="molecule type" value="Genomic_DNA"/>
</dbReference>
<keyword evidence="4 6" id="KW-1133">Transmembrane helix</keyword>
<evidence type="ECO:0000256" key="4">
    <source>
        <dbReference type="ARBA" id="ARBA00022989"/>
    </source>
</evidence>
<evidence type="ECO:0000313" key="7">
    <source>
        <dbReference type="EMBL" id="EHL15556.1"/>
    </source>
</evidence>
<dbReference type="GO" id="GO:0015648">
    <property type="term" value="F:lipid-linked peptidoglycan transporter activity"/>
    <property type="evidence" value="ECO:0007669"/>
    <property type="project" value="TreeGrafter"/>
</dbReference>
<keyword evidence="5 6" id="KW-0472">Membrane</keyword>
<dbReference type="PROSITE" id="PS00428">
    <property type="entry name" value="FTSW_RODA_SPOVE"/>
    <property type="match status" value="1"/>
</dbReference>
<feature type="transmembrane region" description="Helical" evidence="6">
    <location>
        <begin position="42"/>
        <end position="61"/>
    </location>
</feature>
<dbReference type="PANTHER" id="PTHR30474">
    <property type="entry name" value="CELL CYCLE PROTEIN"/>
    <property type="match status" value="1"/>
</dbReference>
<dbReference type="GO" id="GO:0008360">
    <property type="term" value="P:regulation of cell shape"/>
    <property type="evidence" value="ECO:0007669"/>
    <property type="project" value="UniProtKB-KW"/>
</dbReference>
<evidence type="ECO:0000256" key="6">
    <source>
        <dbReference type="SAM" id="Phobius"/>
    </source>
</evidence>
<keyword evidence="2 6" id="KW-0812">Transmembrane</keyword>
<sequence length="370" mass="40914">MDSNKGFDKILLLIVTILFLIGEVLIASAIHVPDGASPKRLIVQFGAFMLGTVMIFSMKMINYDDFKRYDKHIYIISILSLLLVYVPGLGQTMGGARGWIDLRVMYFQPIEIAKIGFILVFAKYLEKNAGNINTLKDIIKAVIIPMPIILLLLAQPDLGGAIVFFCIIFGMLFLAQINMKVVNRVIIVTVLTFPLIYLYVLDKILKPYQMSRIKDFFAFSSTATADNYQVFRSIIAIASGGVLGQGAFSGTQNNLGFLSVSDSDFIFSVCGEEYGIVGMFIVIGIYFLFMSRLLSIAMSSKDLYGSLIIIGILSMFLYQFIQNIGMAIGIMPVTGVPLPFVSYGGSSMLMSMIAIGLIENVASKRRKINF</sequence>
<keyword evidence="3" id="KW-0133">Cell shape</keyword>
<name>G9XDG0_9FIRM</name>
<dbReference type="InterPro" id="IPR018365">
    <property type="entry name" value="Cell_cycle_FtsW-rel_CS"/>
</dbReference>
<feature type="transmembrane region" description="Helical" evidence="6">
    <location>
        <begin position="160"/>
        <end position="177"/>
    </location>
</feature>
<proteinExistence type="predicted"/>
<gene>
    <name evidence="8" type="ORF">HMPREF9628_01833</name>
    <name evidence="7" type="ORF">HMPREF9629_01802</name>
</gene>
<evidence type="ECO:0008006" key="11">
    <source>
        <dbReference type="Google" id="ProtNLM"/>
    </source>
</evidence>
<dbReference type="PATRIC" id="fig|796937.3.peg.999"/>
<dbReference type="Pfam" id="PF01098">
    <property type="entry name" value="FTSW_RODA_SPOVE"/>
    <property type="match status" value="1"/>
</dbReference>
<feature type="transmembrane region" description="Helical" evidence="6">
    <location>
        <begin position="73"/>
        <end position="94"/>
    </location>
</feature>
<evidence type="ECO:0000256" key="1">
    <source>
        <dbReference type="ARBA" id="ARBA00004141"/>
    </source>
</evidence>
<evidence type="ECO:0000256" key="3">
    <source>
        <dbReference type="ARBA" id="ARBA00022960"/>
    </source>
</evidence>
<dbReference type="STRING" id="796937.HMPREF9630_01654"/>
<dbReference type="GO" id="GO:0032153">
    <property type="term" value="C:cell division site"/>
    <property type="evidence" value="ECO:0007669"/>
    <property type="project" value="TreeGrafter"/>
</dbReference>